<protein>
    <submittedName>
        <fullName evidence="2">Uncharacterized protein</fullName>
    </submittedName>
</protein>
<dbReference type="Proteomes" id="UP000076154">
    <property type="component" value="Unassembled WGS sequence"/>
</dbReference>
<evidence type="ECO:0000313" key="3">
    <source>
        <dbReference type="Proteomes" id="UP000076154"/>
    </source>
</evidence>
<reference evidence="2" key="1">
    <citation type="submission" date="2018-04" db="EMBL/GenBank/DDBJ databases">
        <title>Whole genome sequencing of Hypsizygus marmoreus.</title>
        <authorList>
            <person name="Choi I.-G."/>
            <person name="Min B."/>
            <person name="Kim J.-G."/>
            <person name="Kim S."/>
            <person name="Oh Y.-L."/>
            <person name="Kong W.-S."/>
            <person name="Park H."/>
            <person name="Jeong J."/>
            <person name="Song E.-S."/>
        </authorList>
    </citation>
    <scope>NUCLEOTIDE SEQUENCE [LARGE SCALE GENOMIC DNA]</scope>
    <source>
        <strain evidence="2">51987-8</strain>
    </source>
</reference>
<name>A0A369JE28_HYPMA</name>
<gene>
    <name evidence="2" type="ORF">Hypma_012973</name>
</gene>
<dbReference type="EMBL" id="LUEZ02000071">
    <property type="protein sequence ID" value="RDB20138.1"/>
    <property type="molecule type" value="Genomic_DNA"/>
</dbReference>
<dbReference type="AlphaFoldDB" id="A0A369JE28"/>
<sequence>MDAPKITDFAVGPTQTIVSKMFPLPKISTLEDLYLYSASVVNWQIFVLPNNITSMEDYKGNAATSRTFIRYVENTNSMYSYISRNLVLSRFLFERSSDAVKVNSPHKHVAESEQQYQPATPPSTPVKSPSCRIKPKRAQMSPPKSARLGITSLDILDN</sequence>
<dbReference type="InParanoid" id="A0A369JE28"/>
<evidence type="ECO:0000256" key="1">
    <source>
        <dbReference type="SAM" id="MobiDB-lite"/>
    </source>
</evidence>
<proteinExistence type="predicted"/>
<comment type="caution">
    <text evidence="2">The sequence shown here is derived from an EMBL/GenBank/DDBJ whole genome shotgun (WGS) entry which is preliminary data.</text>
</comment>
<accession>A0A369JE28</accession>
<organism evidence="2 3">
    <name type="scientific">Hypsizygus marmoreus</name>
    <name type="common">White beech mushroom</name>
    <name type="synonym">Agaricus marmoreus</name>
    <dbReference type="NCBI Taxonomy" id="39966"/>
    <lineage>
        <taxon>Eukaryota</taxon>
        <taxon>Fungi</taxon>
        <taxon>Dikarya</taxon>
        <taxon>Basidiomycota</taxon>
        <taxon>Agaricomycotina</taxon>
        <taxon>Agaricomycetes</taxon>
        <taxon>Agaricomycetidae</taxon>
        <taxon>Agaricales</taxon>
        <taxon>Tricholomatineae</taxon>
        <taxon>Lyophyllaceae</taxon>
        <taxon>Hypsizygus</taxon>
    </lineage>
</organism>
<evidence type="ECO:0000313" key="2">
    <source>
        <dbReference type="EMBL" id="RDB20138.1"/>
    </source>
</evidence>
<feature type="region of interest" description="Disordered" evidence="1">
    <location>
        <begin position="109"/>
        <end position="146"/>
    </location>
</feature>
<keyword evidence="3" id="KW-1185">Reference proteome</keyword>